<dbReference type="GO" id="GO:0046872">
    <property type="term" value="F:metal ion binding"/>
    <property type="evidence" value="ECO:0007669"/>
    <property type="project" value="UniProtKB-KW"/>
</dbReference>
<keyword evidence="11" id="KW-0631">Potassium channel</keyword>
<evidence type="ECO:0000256" key="11">
    <source>
        <dbReference type="ARBA" id="ARBA00022826"/>
    </source>
</evidence>
<dbReference type="GO" id="GO:0005765">
    <property type="term" value="C:lysosomal membrane"/>
    <property type="evidence" value="ECO:0007669"/>
    <property type="project" value="UniProtKB-SubCell"/>
</dbReference>
<dbReference type="AlphaFoldDB" id="A0A6I8NZL1"/>
<evidence type="ECO:0000256" key="16">
    <source>
        <dbReference type="ARBA" id="ARBA00023157"/>
    </source>
</evidence>
<proteinExistence type="inferred from homology"/>
<evidence type="ECO:0000256" key="14">
    <source>
        <dbReference type="ARBA" id="ARBA00023065"/>
    </source>
</evidence>
<evidence type="ECO:0000256" key="13">
    <source>
        <dbReference type="ARBA" id="ARBA00022989"/>
    </source>
</evidence>
<dbReference type="OMA" id="IERPMED"/>
<evidence type="ECO:0000256" key="6">
    <source>
        <dbReference type="ARBA" id="ARBA00022448"/>
    </source>
</evidence>
<dbReference type="GO" id="GO:0031902">
    <property type="term" value="C:late endosome membrane"/>
    <property type="evidence" value="ECO:0007669"/>
    <property type="project" value="UniProtKB-SubCell"/>
</dbReference>
<feature type="transmembrane region" description="Helical" evidence="25">
    <location>
        <begin position="6"/>
        <end position="28"/>
    </location>
</feature>
<dbReference type="Ensembl" id="ENSOANT00000071523.1">
    <property type="protein sequence ID" value="ENSOANP00000046845.1"/>
    <property type="gene ID" value="ENSOANG00000040689.1"/>
</dbReference>
<comment type="similarity">
    <text evidence="4 23">Belongs to the two pore domain potassium channel (TC 1.A.1.8) family.</text>
</comment>
<dbReference type="GeneID" id="100085843"/>
<dbReference type="PRINTS" id="PR01333">
    <property type="entry name" value="2POREKCHANEL"/>
</dbReference>
<evidence type="ECO:0000256" key="23">
    <source>
        <dbReference type="RuleBase" id="RU003857"/>
    </source>
</evidence>
<organism evidence="27 28">
    <name type="scientific">Ornithorhynchus anatinus</name>
    <name type="common">Duckbill platypus</name>
    <dbReference type="NCBI Taxonomy" id="9258"/>
    <lineage>
        <taxon>Eukaryota</taxon>
        <taxon>Metazoa</taxon>
        <taxon>Chordata</taxon>
        <taxon>Craniata</taxon>
        <taxon>Vertebrata</taxon>
        <taxon>Euteleostomi</taxon>
        <taxon>Mammalia</taxon>
        <taxon>Monotremata</taxon>
        <taxon>Ornithorhynchidae</taxon>
        <taxon>Ornithorhynchus</taxon>
    </lineage>
</organism>
<dbReference type="Gene3D" id="1.10.287.70">
    <property type="match status" value="1"/>
</dbReference>
<feature type="transmembrane region" description="Helical" evidence="25">
    <location>
        <begin position="228"/>
        <end position="248"/>
    </location>
</feature>
<keyword evidence="13 25" id="KW-1133">Transmembrane helix</keyword>
<dbReference type="GO" id="GO:0015271">
    <property type="term" value="F:outward rectifier potassium channel activity"/>
    <property type="evidence" value="ECO:0000318"/>
    <property type="project" value="GO_Central"/>
</dbReference>
<feature type="transmembrane region" description="Helical" evidence="25">
    <location>
        <begin position="119"/>
        <end position="147"/>
    </location>
</feature>
<keyword evidence="16" id="KW-1015">Disulfide bond</keyword>
<evidence type="ECO:0000256" key="10">
    <source>
        <dbReference type="ARBA" id="ARBA00022753"/>
    </source>
</evidence>
<gene>
    <name evidence="27" type="primary">KCNK6</name>
</gene>
<feature type="domain" description="Potassium channel" evidence="26">
    <location>
        <begin position="176"/>
        <end position="253"/>
    </location>
</feature>
<dbReference type="FunFam" id="1.10.287.70:FF:000119">
    <property type="entry name" value="Potassium channel subfamily K member"/>
    <property type="match status" value="1"/>
</dbReference>
<dbReference type="GeneTree" id="ENSGT00940000160509"/>
<evidence type="ECO:0000256" key="2">
    <source>
        <dbReference type="ARBA" id="ARBA00004337"/>
    </source>
</evidence>
<dbReference type="PANTHER" id="PTHR11003">
    <property type="entry name" value="POTASSIUM CHANNEL, SUBFAMILY K"/>
    <property type="match status" value="1"/>
</dbReference>
<evidence type="ECO:0000256" key="25">
    <source>
        <dbReference type="SAM" id="Phobius"/>
    </source>
</evidence>
<dbReference type="FunCoup" id="A0A6I8NZL1">
    <property type="interactions" value="158"/>
</dbReference>
<evidence type="ECO:0000259" key="26">
    <source>
        <dbReference type="Pfam" id="PF07885"/>
    </source>
</evidence>
<evidence type="ECO:0000256" key="21">
    <source>
        <dbReference type="ARBA" id="ARBA00068466"/>
    </source>
</evidence>
<dbReference type="SUPFAM" id="SSF81324">
    <property type="entry name" value="Voltage-gated potassium channels"/>
    <property type="match status" value="2"/>
</dbReference>
<dbReference type="GlyCosmos" id="A0A6I8NZL1">
    <property type="glycosylation" value="1 site, No reported glycans"/>
</dbReference>
<keyword evidence="9" id="KW-0479">Metal-binding</keyword>
<reference evidence="27" key="3">
    <citation type="submission" date="2025-09" db="UniProtKB">
        <authorList>
            <consortium name="Ensembl"/>
        </authorList>
    </citation>
    <scope>IDENTIFICATION</scope>
    <source>
        <strain evidence="27">Glennie</strain>
    </source>
</reference>
<keyword evidence="10" id="KW-0967">Endosome</keyword>
<evidence type="ECO:0000313" key="27">
    <source>
        <dbReference type="Ensembl" id="ENSOANP00000046845.1"/>
    </source>
</evidence>
<dbReference type="OrthoDB" id="297496at2759"/>
<keyword evidence="8 23" id="KW-0812">Transmembrane</keyword>
<dbReference type="InterPro" id="IPR013099">
    <property type="entry name" value="K_chnl_dom"/>
</dbReference>
<feature type="glycosylation site" description="N-linked (GlcNAc...) asparagine" evidence="22">
    <location>
        <position position="79"/>
    </location>
</feature>
<dbReference type="GO" id="GO:0005886">
    <property type="term" value="C:plasma membrane"/>
    <property type="evidence" value="ECO:0000318"/>
    <property type="project" value="GO_Central"/>
</dbReference>
<evidence type="ECO:0000256" key="7">
    <source>
        <dbReference type="ARBA" id="ARBA00022538"/>
    </source>
</evidence>
<dbReference type="GO" id="GO:0022841">
    <property type="term" value="F:potassium ion leak channel activity"/>
    <property type="evidence" value="ECO:0000318"/>
    <property type="project" value="GO_Central"/>
</dbReference>
<evidence type="ECO:0000256" key="19">
    <source>
        <dbReference type="ARBA" id="ARBA00023303"/>
    </source>
</evidence>
<comment type="subunit">
    <text evidence="5">Homodimer; disulfide-linked.</text>
</comment>
<evidence type="ECO:0000256" key="18">
    <source>
        <dbReference type="ARBA" id="ARBA00023228"/>
    </source>
</evidence>
<dbReference type="Pfam" id="PF07885">
    <property type="entry name" value="Ion_trans_2"/>
    <property type="match status" value="2"/>
</dbReference>
<evidence type="ECO:0000256" key="9">
    <source>
        <dbReference type="ARBA" id="ARBA00022723"/>
    </source>
</evidence>
<dbReference type="PRINTS" id="PR01587">
    <property type="entry name" value="TWIK2CHANNEL"/>
</dbReference>
<feature type="region of interest" description="Disordered" evidence="24">
    <location>
        <begin position="274"/>
        <end position="303"/>
    </location>
</feature>
<name>A0A6I8NZL1_ORNAN</name>
<dbReference type="GO" id="GO:0071805">
    <property type="term" value="P:potassium ion transmembrane transport"/>
    <property type="evidence" value="ECO:0000318"/>
    <property type="project" value="GO_Central"/>
</dbReference>
<dbReference type="Bgee" id="ENSOANG00000040689">
    <property type="expression patterns" value="Expressed in liver and 7 other cell types or tissues"/>
</dbReference>
<evidence type="ECO:0000256" key="3">
    <source>
        <dbReference type="ARBA" id="ARBA00004414"/>
    </source>
</evidence>
<dbReference type="InterPro" id="IPR003280">
    <property type="entry name" value="2pore_dom_K_chnl"/>
</dbReference>
<keyword evidence="18" id="KW-0458">Lysosome</keyword>
<dbReference type="InParanoid" id="A0A6I8NZL1"/>
<dbReference type="RefSeq" id="XP_028921146.1">
    <property type="nucleotide sequence ID" value="XM_029065313.2"/>
</dbReference>
<protein>
    <recommendedName>
        <fullName evidence="21">Potassium channel subfamily K member 6</fullName>
    </recommendedName>
</protein>
<evidence type="ECO:0000256" key="24">
    <source>
        <dbReference type="SAM" id="MobiDB-lite"/>
    </source>
</evidence>
<feature type="transmembrane region" description="Helical" evidence="25">
    <location>
        <begin position="199"/>
        <end position="216"/>
    </location>
</feature>
<reference evidence="27" key="2">
    <citation type="submission" date="2025-08" db="UniProtKB">
        <authorList>
            <consortium name="Ensembl"/>
        </authorList>
    </citation>
    <scope>IDENTIFICATION</scope>
    <source>
        <strain evidence="27">Glennie</strain>
    </source>
</reference>
<sequence>MRQGALLVLALLAYAAYLALGALVVSAIERPHEGRLRAELRVLKGELLGGSPCLAEPALERFLERVLAAGRHGVSALHNASAPSSWDFASALFFSSTLVTTVGYGYTTPLSDGGKAFSIFFALVGVPFTMLVFTATAQRLSALCTAAPLTRLRLRLGWDRRQLARCHLVLLLLAVLTLFFLVPAAVFAHLEEAWTFLDAFYFCFISLTTIGLGDYVPGEQFGQKNRALYKVLVTAYLLLGLVAMVLVLQTFHKVADLHGLTELVLPPAAAEEEEEDDRAGILAAGPPNSAFPPVHANYSSMAR</sequence>
<evidence type="ECO:0000256" key="1">
    <source>
        <dbReference type="ARBA" id="ARBA00004155"/>
    </source>
</evidence>
<evidence type="ECO:0000256" key="15">
    <source>
        <dbReference type="ARBA" id="ARBA00023136"/>
    </source>
</evidence>
<keyword evidence="15 25" id="KW-0472">Membrane</keyword>
<dbReference type="Proteomes" id="UP000002279">
    <property type="component" value="Chromosome 5"/>
</dbReference>
<keyword evidence="19 23" id="KW-0407">Ion channel</keyword>
<dbReference type="PANTHER" id="PTHR11003:SF28">
    <property type="entry name" value="POTASSIUM CHANNEL SUBFAMILY K MEMBER 6"/>
    <property type="match status" value="1"/>
</dbReference>
<evidence type="ECO:0000256" key="5">
    <source>
        <dbReference type="ARBA" id="ARBA00011748"/>
    </source>
</evidence>
<evidence type="ECO:0000256" key="12">
    <source>
        <dbReference type="ARBA" id="ARBA00022958"/>
    </source>
</evidence>
<keyword evidence="14 23" id="KW-0406">Ion transport</keyword>
<keyword evidence="7" id="KW-0633">Potassium transport</keyword>
<dbReference type="PRINTS" id="PR01586">
    <property type="entry name" value="TWIKCHANNEL"/>
</dbReference>
<dbReference type="InterPro" id="IPR003092">
    <property type="entry name" value="2pore_dom_K_chnl_TASK"/>
</dbReference>
<evidence type="ECO:0000256" key="20">
    <source>
        <dbReference type="ARBA" id="ARBA00034430"/>
    </source>
</evidence>
<feature type="transmembrane region" description="Helical" evidence="25">
    <location>
        <begin position="168"/>
        <end position="187"/>
    </location>
</feature>
<keyword evidence="28" id="KW-1185">Reference proteome</keyword>
<comment type="catalytic activity">
    <reaction evidence="20">
        <text>K(+)(in) = K(+)(out)</text>
        <dbReference type="Rhea" id="RHEA:29463"/>
        <dbReference type="ChEBI" id="CHEBI:29103"/>
    </reaction>
</comment>
<evidence type="ECO:0000313" key="28">
    <source>
        <dbReference type="Proteomes" id="UP000002279"/>
    </source>
</evidence>
<dbReference type="CTD" id="9424"/>
<evidence type="ECO:0000256" key="17">
    <source>
        <dbReference type="ARBA" id="ARBA00023180"/>
    </source>
</evidence>
<keyword evidence="17" id="KW-0325">Glycoprotein</keyword>
<feature type="transmembrane region" description="Helical" evidence="25">
    <location>
        <begin position="88"/>
        <end position="107"/>
    </location>
</feature>
<evidence type="ECO:0000256" key="8">
    <source>
        <dbReference type="ARBA" id="ARBA00022692"/>
    </source>
</evidence>
<dbReference type="InterPro" id="IPR005409">
    <property type="entry name" value="2pore_dom_K_chnl_TWIK2"/>
</dbReference>
<feature type="domain" description="Potassium channel" evidence="26">
    <location>
        <begin position="83"/>
        <end position="140"/>
    </location>
</feature>
<reference evidence="27 28" key="1">
    <citation type="journal article" date="2008" name="Nature">
        <title>Genome analysis of the platypus reveals unique signatures of evolution.</title>
        <authorList>
            <person name="Warren W.C."/>
            <person name="Hillier L.W."/>
            <person name="Marshall Graves J.A."/>
            <person name="Birney E."/>
            <person name="Ponting C.P."/>
            <person name="Grutzner F."/>
            <person name="Belov K."/>
            <person name="Miller W."/>
            <person name="Clarke L."/>
            <person name="Chinwalla A.T."/>
            <person name="Yang S.P."/>
            <person name="Heger A."/>
            <person name="Locke D.P."/>
            <person name="Miethke P."/>
            <person name="Waters P.D."/>
            <person name="Veyrunes F."/>
            <person name="Fulton L."/>
            <person name="Fulton B."/>
            <person name="Graves T."/>
            <person name="Wallis J."/>
            <person name="Puente X.S."/>
            <person name="Lopez-Otin C."/>
            <person name="Ordonez G.R."/>
            <person name="Eichler E.E."/>
            <person name="Chen L."/>
            <person name="Cheng Z."/>
            <person name="Deakin J.E."/>
            <person name="Alsop A."/>
            <person name="Thompson K."/>
            <person name="Kirby P."/>
            <person name="Papenfuss A.T."/>
            <person name="Wakefield M.J."/>
            <person name="Olender T."/>
            <person name="Lancet D."/>
            <person name="Huttley G.A."/>
            <person name="Smit A.F."/>
            <person name="Pask A."/>
            <person name="Temple-Smith P."/>
            <person name="Batzer M.A."/>
            <person name="Walker J.A."/>
            <person name="Konkel M.K."/>
            <person name="Harris R.S."/>
            <person name="Whittington C.M."/>
            <person name="Wong E.S."/>
            <person name="Gemmell N.J."/>
            <person name="Buschiazzo E."/>
            <person name="Vargas Jentzsch I.M."/>
            <person name="Merkel A."/>
            <person name="Schmitz J."/>
            <person name="Zemann A."/>
            <person name="Churakov G."/>
            <person name="Kriegs J.O."/>
            <person name="Brosius J."/>
            <person name="Murchison E.P."/>
            <person name="Sachidanandam R."/>
            <person name="Smith C."/>
            <person name="Hannon G.J."/>
            <person name="Tsend-Ayush E."/>
            <person name="McMillan D."/>
            <person name="Attenborough R."/>
            <person name="Rens W."/>
            <person name="Ferguson-Smith M."/>
            <person name="Lefevre C.M."/>
            <person name="Sharp J.A."/>
            <person name="Nicholas K.R."/>
            <person name="Ray D.A."/>
            <person name="Kube M."/>
            <person name="Reinhardt R."/>
            <person name="Pringle T.H."/>
            <person name="Taylor J."/>
            <person name="Jones R.C."/>
            <person name="Nixon B."/>
            <person name="Dacheux J.L."/>
            <person name="Niwa H."/>
            <person name="Sekita Y."/>
            <person name="Huang X."/>
            <person name="Stark A."/>
            <person name="Kheradpour P."/>
            <person name="Kellis M."/>
            <person name="Flicek P."/>
            <person name="Chen Y."/>
            <person name="Webber C."/>
            <person name="Hardison R."/>
            <person name="Nelson J."/>
            <person name="Hallsworth-Pepin K."/>
            <person name="Delehaunty K."/>
            <person name="Markovic C."/>
            <person name="Minx P."/>
            <person name="Feng Y."/>
            <person name="Kremitzki C."/>
            <person name="Mitreva M."/>
            <person name="Glasscock J."/>
            <person name="Wylie T."/>
            <person name="Wohldmann P."/>
            <person name="Thiru P."/>
            <person name="Nhan M.N."/>
            <person name="Pohl C.S."/>
            <person name="Smith S.M."/>
            <person name="Hou S."/>
            <person name="Nefedov M."/>
            <person name="de Jong P.J."/>
            <person name="Renfree M.B."/>
            <person name="Mardis E.R."/>
            <person name="Wilson R.K."/>
        </authorList>
    </citation>
    <scope>NUCLEOTIDE SEQUENCE [LARGE SCALE GENOMIC DNA]</scope>
    <source>
        <strain evidence="27 28">Glennie</strain>
    </source>
</reference>
<keyword evidence="6 23" id="KW-0813">Transport</keyword>
<dbReference type="PIRSF" id="PIRSF038061">
    <property type="entry name" value="K_channel_subfamily_K_type"/>
    <property type="match status" value="1"/>
</dbReference>
<comment type="subcellular location">
    <subcellularLocation>
        <location evidence="2">Endosome membrane</location>
        <topology evidence="2">Multi-pass membrane protein</topology>
    </subcellularLocation>
    <subcellularLocation>
        <location evidence="3">Late endosome membrane</location>
    </subcellularLocation>
    <subcellularLocation>
        <location evidence="1">Lysosome membrane</location>
        <topology evidence="1">Multi-pass membrane protein</topology>
    </subcellularLocation>
</comment>
<evidence type="ECO:0000256" key="22">
    <source>
        <dbReference type="PIRSR" id="PIRSR038061-1"/>
    </source>
</evidence>
<dbReference type="InterPro" id="IPR005408">
    <property type="entry name" value="2pore_dom_K_chnl_TWIK"/>
</dbReference>
<keyword evidence="12" id="KW-0630">Potassium</keyword>
<dbReference type="KEGG" id="oaa:100085843"/>
<evidence type="ECO:0000256" key="4">
    <source>
        <dbReference type="ARBA" id="ARBA00006666"/>
    </source>
</evidence>
<accession>A0A6I8NZL1</accession>